<keyword evidence="3" id="KW-0479">Metal-binding</keyword>
<evidence type="ECO:0000256" key="2">
    <source>
        <dbReference type="ARBA" id="ARBA00012483"/>
    </source>
</evidence>
<feature type="compositionally biased region" description="Acidic residues" evidence="7">
    <location>
        <begin position="168"/>
        <end position="200"/>
    </location>
</feature>
<gene>
    <name evidence="9" type="ORF">LIER_16898</name>
</gene>
<dbReference type="GO" id="GO:0005737">
    <property type="term" value="C:cytoplasm"/>
    <property type="evidence" value="ECO:0007669"/>
    <property type="project" value="TreeGrafter"/>
</dbReference>
<reference evidence="9 10" key="1">
    <citation type="submission" date="2024-01" db="EMBL/GenBank/DDBJ databases">
        <title>The complete chloroplast genome sequence of Lithospermum erythrorhizon: insights into the phylogenetic relationship among Boraginaceae species and the maternal lineages of purple gromwells.</title>
        <authorList>
            <person name="Okada T."/>
            <person name="Watanabe K."/>
        </authorList>
    </citation>
    <scope>NUCLEOTIDE SEQUENCE [LARGE SCALE GENOMIC DNA]</scope>
</reference>
<dbReference type="GO" id="GO:0016567">
    <property type="term" value="P:protein ubiquitination"/>
    <property type="evidence" value="ECO:0007669"/>
    <property type="project" value="TreeGrafter"/>
</dbReference>
<dbReference type="PANTHER" id="PTHR15710">
    <property type="entry name" value="E3 UBIQUITIN-PROTEIN LIGASE PRAJA"/>
    <property type="match status" value="1"/>
</dbReference>
<dbReference type="PANTHER" id="PTHR15710:SF132">
    <property type="entry name" value="E3 UBIQUITIN-PROTEIN LIGASE MPSR1"/>
    <property type="match status" value="1"/>
</dbReference>
<keyword evidence="5" id="KW-0862">Zinc</keyword>
<feature type="domain" description="RING-type" evidence="8">
    <location>
        <begin position="110"/>
        <end position="152"/>
    </location>
</feature>
<protein>
    <recommendedName>
        <fullName evidence="2">RING-type E3 ubiquitin transferase</fullName>
        <ecNumber evidence="2">2.3.2.27</ecNumber>
    </recommendedName>
</protein>
<dbReference type="SMART" id="SM00184">
    <property type="entry name" value="RING"/>
    <property type="match status" value="1"/>
</dbReference>
<keyword evidence="10" id="KW-1185">Reference proteome</keyword>
<evidence type="ECO:0000256" key="5">
    <source>
        <dbReference type="ARBA" id="ARBA00022833"/>
    </source>
</evidence>
<dbReference type="Gene3D" id="3.30.40.10">
    <property type="entry name" value="Zinc/RING finger domain, C3HC4 (zinc finger)"/>
    <property type="match status" value="1"/>
</dbReference>
<dbReference type="EMBL" id="BAABME010003844">
    <property type="protein sequence ID" value="GAA0160316.1"/>
    <property type="molecule type" value="Genomic_DNA"/>
</dbReference>
<accession>A0AAV3QAA3</accession>
<dbReference type="AlphaFoldDB" id="A0AAV3QAA3"/>
<evidence type="ECO:0000259" key="8">
    <source>
        <dbReference type="PROSITE" id="PS50089"/>
    </source>
</evidence>
<evidence type="ECO:0000256" key="1">
    <source>
        <dbReference type="ARBA" id="ARBA00000900"/>
    </source>
</evidence>
<dbReference type="Pfam" id="PF13639">
    <property type="entry name" value="zf-RING_2"/>
    <property type="match status" value="1"/>
</dbReference>
<dbReference type="PROSITE" id="PS50089">
    <property type="entry name" value="ZF_RING_2"/>
    <property type="match status" value="1"/>
</dbReference>
<comment type="catalytic activity">
    <reaction evidence="1">
        <text>S-ubiquitinyl-[E2 ubiquitin-conjugating enzyme]-L-cysteine + [acceptor protein]-L-lysine = [E2 ubiquitin-conjugating enzyme]-L-cysteine + N(6)-ubiquitinyl-[acceptor protein]-L-lysine.</text>
        <dbReference type="EC" id="2.3.2.27"/>
    </reaction>
</comment>
<comment type="caution">
    <text evidence="9">The sequence shown here is derived from an EMBL/GenBank/DDBJ whole genome shotgun (WGS) entry which is preliminary data.</text>
</comment>
<feature type="region of interest" description="Disordered" evidence="7">
    <location>
        <begin position="1"/>
        <end position="24"/>
    </location>
</feature>
<evidence type="ECO:0000256" key="3">
    <source>
        <dbReference type="ARBA" id="ARBA00022723"/>
    </source>
</evidence>
<evidence type="ECO:0000256" key="4">
    <source>
        <dbReference type="ARBA" id="ARBA00022771"/>
    </source>
</evidence>
<feature type="region of interest" description="Disordered" evidence="7">
    <location>
        <begin position="159"/>
        <end position="204"/>
    </location>
</feature>
<sequence>MASSGNEVAPPPTPALPTLRTPPSLAELSRNSTRLSFIPQVRSIAIQTPHLGIRIVSVHVNFLNRRITVSEDTSGSGEPDGSIEDMRILASKNAVEAMPTVEMVDKGCECAICLKDITSGGELAKKMPCEHKYHSSCIEKWLRIHGSCPVCRYEMPIDEGGENKENEFNDIDEDEDGEDEDDEDDDDEYWEDEEQGDDGFENGVSFHYVVDGASGQVFDMDIDIITDEGADDMRGI</sequence>
<dbReference type="InterPro" id="IPR001841">
    <property type="entry name" value="Znf_RING"/>
</dbReference>
<organism evidence="9 10">
    <name type="scientific">Lithospermum erythrorhizon</name>
    <name type="common">Purple gromwell</name>
    <name type="synonym">Lithospermum officinale var. erythrorhizon</name>
    <dbReference type="NCBI Taxonomy" id="34254"/>
    <lineage>
        <taxon>Eukaryota</taxon>
        <taxon>Viridiplantae</taxon>
        <taxon>Streptophyta</taxon>
        <taxon>Embryophyta</taxon>
        <taxon>Tracheophyta</taxon>
        <taxon>Spermatophyta</taxon>
        <taxon>Magnoliopsida</taxon>
        <taxon>eudicotyledons</taxon>
        <taxon>Gunneridae</taxon>
        <taxon>Pentapetalae</taxon>
        <taxon>asterids</taxon>
        <taxon>lamiids</taxon>
        <taxon>Boraginales</taxon>
        <taxon>Boraginaceae</taxon>
        <taxon>Boraginoideae</taxon>
        <taxon>Lithospermeae</taxon>
        <taxon>Lithospermum</taxon>
    </lineage>
</organism>
<dbReference type="Proteomes" id="UP001454036">
    <property type="component" value="Unassembled WGS sequence"/>
</dbReference>
<proteinExistence type="predicted"/>
<evidence type="ECO:0000313" key="9">
    <source>
        <dbReference type="EMBL" id="GAA0160316.1"/>
    </source>
</evidence>
<dbReference type="GO" id="GO:0061630">
    <property type="term" value="F:ubiquitin protein ligase activity"/>
    <property type="evidence" value="ECO:0007669"/>
    <property type="project" value="UniProtKB-EC"/>
</dbReference>
<evidence type="ECO:0000313" key="10">
    <source>
        <dbReference type="Proteomes" id="UP001454036"/>
    </source>
</evidence>
<dbReference type="GO" id="GO:0008270">
    <property type="term" value="F:zinc ion binding"/>
    <property type="evidence" value="ECO:0007669"/>
    <property type="project" value="UniProtKB-KW"/>
</dbReference>
<keyword evidence="4 6" id="KW-0863">Zinc-finger</keyword>
<name>A0AAV3QAA3_LITER</name>
<dbReference type="EC" id="2.3.2.27" evidence="2"/>
<dbReference type="SUPFAM" id="SSF57850">
    <property type="entry name" value="RING/U-box"/>
    <property type="match status" value="1"/>
</dbReference>
<evidence type="ECO:0000256" key="6">
    <source>
        <dbReference type="PROSITE-ProRule" id="PRU00175"/>
    </source>
</evidence>
<evidence type="ECO:0000256" key="7">
    <source>
        <dbReference type="SAM" id="MobiDB-lite"/>
    </source>
</evidence>
<dbReference type="CDD" id="cd16454">
    <property type="entry name" value="RING-H2_PA-TM-RING"/>
    <property type="match status" value="1"/>
</dbReference>
<dbReference type="InterPro" id="IPR013083">
    <property type="entry name" value="Znf_RING/FYVE/PHD"/>
</dbReference>